<dbReference type="UniPathway" id="UPA00098">
    <property type="reaction ID" value="UER00359"/>
</dbReference>
<dbReference type="GO" id="GO:0055129">
    <property type="term" value="P:L-proline biosynthetic process"/>
    <property type="evidence" value="ECO:0007669"/>
    <property type="project" value="UniProtKB-UniRule"/>
</dbReference>
<accession>A0A1F7FC51</accession>
<feature type="domain" description="Aspartate/glutamate/uridylate kinase" evidence="9">
    <location>
        <begin position="8"/>
        <end position="239"/>
    </location>
</feature>
<dbReference type="HAMAP" id="MF_00456">
    <property type="entry name" value="ProB"/>
    <property type="match status" value="1"/>
</dbReference>
<dbReference type="GO" id="GO:0004349">
    <property type="term" value="F:glutamate 5-kinase activity"/>
    <property type="evidence" value="ECO:0007669"/>
    <property type="project" value="UniProtKB-UniRule"/>
</dbReference>
<comment type="similarity">
    <text evidence="8">Belongs to the glutamate 5-kinase family.</text>
</comment>
<comment type="pathway">
    <text evidence="8">Amino-acid biosynthesis; L-proline biosynthesis; L-glutamate 5-semialdehyde from L-glutamate: step 1/2.</text>
</comment>
<evidence type="ECO:0000256" key="3">
    <source>
        <dbReference type="ARBA" id="ARBA00022650"/>
    </source>
</evidence>
<dbReference type="FunFam" id="3.40.1160.10:FF:000018">
    <property type="entry name" value="Glutamate 5-kinase"/>
    <property type="match status" value="1"/>
</dbReference>
<feature type="binding site" evidence="8">
    <location>
        <position position="139"/>
    </location>
    <ligand>
        <name>substrate</name>
    </ligand>
</feature>
<keyword evidence="4 8" id="KW-0808">Transferase</keyword>
<dbReference type="PIRSF" id="PIRSF000729">
    <property type="entry name" value="GK"/>
    <property type="match status" value="1"/>
</dbReference>
<evidence type="ECO:0000313" key="10">
    <source>
        <dbReference type="EMBL" id="OGK04218.1"/>
    </source>
</evidence>
<dbReference type="NCBIfam" id="TIGR01027">
    <property type="entry name" value="proB"/>
    <property type="match status" value="1"/>
</dbReference>
<sequence length="268" mass="28878">MHLDKTRRIVVKVGTSLLTDSDNHVDPAKIKRVATQIAALRKSGREAILVTSGAVGIGLGIIGSSNYPKKLDERQALAAMGQSRLMHMYEDCFRRHGCAIGQVLLTAEDIHVRERALNVRHTLNKLFEFKAIPIVNENDTVSTEELKTSIGDNDSLSAYVALAADADLLVILTDTDGLYDKNPKSDPLAKRIALVRGIDDTIISLAKGTDKITAIGGMQTKISAARMAVEAGIAVVIASGSDEHTLESIIAGKDIGTLFVPSRRKDKI</sequence>
<keyword evidence="5 8" id="KW-0547">Nucleotide-binding</keyword>
<dbReference type="EC" id="2.7.2.11" evidence="8"/>
<dbReference type="InterPro" id="IPR005715">
    <property type="entry name" value="Glu_5kinase/COase_Synthase"/>
</dbReference>
<evidence type="ECO:0000259" key="9">
    <source>
        <dbReference type="Pfam" id="PF00696"/>
    </source>
</evidence>
<dbReference type="PANTHER" id="PTHR43654">
    <property type="entry name" value="GLUTAMATE 5-KINASE"/>
    <property type="match status" value="1"/>
</dbReference>
<dbReference type="InterPro" id="IPR041739">
    <property type="entry name" value="G5K_ProB"/>
</dbReference>
<dbReference type="AlphaFoldDB" id="A0A1F7FC51"/>
<feature type="binding site" evidence="8">
    <location>
        <begin position="173"/>
        <end position="174"/>
    </location>
    <ligand>
        <name>ATP</name>
        <dbReference type="ChEBI" id="CHEBI:30616"/>
    </ligand>
</feature>
<evidence type="ECO:0000256" key="8">
    <source>
        <dbReference type="HAMAP-Rule" id="MF_00456"/>
    </source>
</evidence>
<evidence type="ECO:0000256" key="1">
    <source>
        <dbReference type="ARBA" id="ARBA00022490"/>
    </source>
</evidence>
<feature type="binding site" evidence="8">
    <location>
        <position position="153"/>
    </location>
    <ligand>
        <name>substrate</name>
    </ligand>
</feature>
<keyword evidence="1 8" id="KW-0963">Cytoplasm</keyword>
<gene>
    <name evidence="8" type="primary">proB</name>
    <name evidence="10" type="ORF">A2519_17805</name>
</gene>
<comment type="catalytic activity">
    <reaction evidence="8">
        <text>L-glutamate + ATP = L-glutamyl 5-phosphate + ADP</text>
        <dbReference type="Rhea" id="RHEA:14877"/>
        <dbReference type="ChEBI" id="CHEBI:29985"/>
        <dbReference type="ChEBI" id="CHEBI:30616"/>
        <dbReference type="ChEBI" id="CHEBI:58274"/>
        <dbReference type="ChEBI" id="CHEBI:456216"/>
        <dbReference type="EC" id="2.7.2.11"/>
    </reaction>
</comment>
<dbReference type="PRINTS" id="PR00474">
    <property type="entry name" value="GLU5KINASE"/>
</dbReference>
<dbReference type="Proteomes" id="UP000179243">
    <property type="component" value="Unassembled WGS sequence"/>
</dbReference>
<proteinExistence type="inferred from homology"/>
<dbReference type="InterPro" id="IPR001048">
    <property type="entry name" value="Asp/Glu/Uridylate_kinase"/>
</dbReference>
<feature type="binding site" evidence="8">
    <location>
        <position position="12"/>
    </location>
    <ligand>
        <name>ATP</name>
        <dbReference type="ChEBI" id="CHEBI:30616"/>
    </ligand>
</feature>
<dbReference type="InterPro" id="IPR011529">
    <property type="entry name" value="Glu_5kinase"/>
</dbReference>
<evidence type="ECO:0000256" key="7">
    <source>
        <dbReference type="ARBA" id="ARBA00022840"/>
    </source>
</evidence>
<dbReference type="GO" id="GO:0005524">
    <property type="term" value="F:ATP binding"/>
    <property type="evidence" value="ECO:0007669"/>
    <property type="project" value="UniProtKB-KW"/>
</dbReference>
<comment type="caution">
    <text evidence="8">Lacks conserved residue(s) required for the propagation of feature annotation.</text>
</comment>
<evidence type="ECO:0000256" key="5">
    <source>
        <dbReference type="ARBA" id="ARBA00022741"/>
    </source>
</evidence>
<evidence type="ECO:0000256" key="2">
    <source>
        <dbReference type="ARBA" id="ARBA00022605"/>
    </source>
</evidence>
<comment type="caution">
    <text evidence="10">The sequence shown here is derived from an EMBL/GenBank/DDBJ whole genome shotgun (WGS) entry which is preliminary data.</text>
</comment>
<keyword evidence="7 8" id="KW-0067">ATP-binding</keyword>
<feature type="binding site" evidence="8">
    <location>
        <position position="52"/>
    </location>
    <ligand>
        <name>substrate</name>
    </ligand>
</feature>
<comment type="function">
    <text evidence="8">Catalyzes the transfer of a phosphate group to glutamate to form L-glutamate 5-phosphate.</text>
</comment>
<reference evidence="10 11" key="1">
    <citation type="journal article" date="2016" name="Nat. Commun.">
        <title>Thousands of microbial genomes shed light on interconnected biogeochemical processes in an aquifer system.</title>
        <authorList>
            <person name="Anantharaman K."/>
            <person name="Brown C.T."/>
            <person name="Hug L.A."/>
            <person name="Sharon I."/>
            <person name="Castelle C.J."/>
            <person name="Probst A.J."/>
            <person name="Thomas B.C."/>
            <person name="Singh A."/>
            <person name="Wilkins M.J."/>
            <person name="Karaoz U."/>
            <person name="Brodie E.L."/>
            <person name="Williams K.H."/>
            <person name="Hubbard S.S."/>
            <person name="Banfield J.F."/>
        </authorList>
    </citation>
    <scope>NUCLEOTIDE SEQUENCE [LARGE SCALE GENOMIC DNA]</scope>
</reference>
<dbReference type="Pfam" id="PF00696">
    <property type="entry name" value="AA_kinase"/>
    <property type="match status" value="1"/>
</dbReference>
<comment type="subcellular location">
    <subcellularLocation>
        <location evidence="8">Cytoplasm</location>
    </subcellularLocation>
</comment>
<evidence type="ECO:0000256" key="4">
    <source>
        <dbReference type="ARBA" id="ARBA00022679"/>
    </source>
</evidence>
<organism evidence="10 11">
    <name type="scientific">Candidatus Raymondbacteria bacterium RIFOXYD12_FULL_49_13</name>
    <dbReference type="NCBI Taxonomy" id="1817890"/>
    <lineage>
        <taxon>Bacteria</taxon>
        <taxon>Raymondiibacteriota</taxon>
    </lineage>
</organism>
<name>A0A1F7FC51_UNCRA</name>
<evidence type="ECO:0000256" key="6">
    <source>
        <dbReference type="ARBA" id="ARBA00022777"/>
    </source>
</evidence>
<dbReference type="EMBL" id="MFYX01000074">
    <property type="protein sequence ID" value="OGK04218.1"/>
    <property type="molecule type" value="Genomic_DNA"/>
</dbReference>
<evidence type="ECO:0000313" key="11">
    <source>
        <dbReference type="Proteomes" id="UP000179243"/>
    </source>
</evidence>
<dbReference type="CDD" id="cd04242">
    <property type="entry name" value="AAK_G5K_ProB"/>
    <property type="match status" value="1"/>
</dbReference>
<keyword evidence="2 8" id="KW-0028">Amino-acid biosynthesis</keyword>
<keyword evidence="3 8" id="KW-0641">Proline biosynthesis</keyword>
<dbReference type="InterPro" id="IPR036393">
    <property type="entry name" value="AceGlu_kinase-like_sf"/>
</dbReference>
<dbReference type="GO" id="GO:0005829">
    <property type="term" value="C:cytosol"/>
    <property type="evidence" value="ECO:0007669"/>
    <property type="project" value="TreeGrafter"/>
</dbReference>
<keyword evidence="6 8" id="KW-0418">Kinase</keyword>
<dbReference type="PANTHER" id="PTHR43654:SF1">
    <property type="entry name" value="ISOPENTENYL PHOSPHATE KINASE"/>
    <property type="match status" value="1"/>
</dbReference>
<dbReference type="InterPro" id="IPR001057">
    <property type="entry name" value="Glu/AcGlu_kinase"/>
</dbReference>
<protein>
    <recommendedName>
        <fullName evidence="8">Glutamate 5-kinase</fullName>
        <ecNumber evidence="8">2.7.2.11</ecNumber>
    </recommendedName>
    <alternativeName>
        <fullName evidence="8">Gamma-glutamyl kinase</fullName>
        <shortName evidence="8">GK</shortName>
    </alternativeName>
</protein>
<dbReference type="Gene3D" id="3.40.1160.10">
    <property type="entry name" value="Acetylglutamate kinase-like"/>
    <property type="match status" value="1"/>
</dbReference>
<dbReference type="SUPFAM" id="SSF53633">
    <property type="entry name" value="Carbamate kinase-like"/>
    <property type="match status" value="1"/>
</dbReference>